<dbReference type="SUPFAM" id="SSF52540">
    <property type="entry name" value="P-loop containing nucleoside triphosphate hydrolases"/>
    <property type="match status" value="1"/>
</dbReference>
<dbReference type="EMBL" id="LCMI01000001">
    <property type="protein sequence ID" value="KKU33777.1"/>
    <property type="molecule type" value="Genomic_DNA"/>
</dbReference>
<dbReference type="PANTHER" id="PTHR42939">
    <property type="entry name" value="ABC TRANSPORTER ATP-BINDING PROTEIN ALBC-RELATED"/>
    <property type="match status" value="1"/>
</dbReference>
<dbReference type="Proteomes" id="UP000034794">
    <property type="component" value="Unassembled WGS sequence"/>
</dbReference>
<keyword evidence="3 5" id="KW-0067">ATP-binding</keyword>
<proteinExistence type="predicted"/>
<keyword evidence="2" id="KW-0547">Nucleotide-binding</keyword>
<dbReference type="InterPro" id="IPR051782">
    <property type="entry name" value="ABC_Transporter_VariousFunc"/>
</dbReference>
<evidence type="ECO:0000256" key="1">
    <source>
        <dbReference type="ARBA" id="ARBA00022448"/>
    </source>
</evidence>
<dbReference type="InterPro" id="IPR027417">
    <property type="entry name" value="P-loop_NTPase"/>
</dbReference>
<evidence type="ECO:0000256" key="3">
    <source>
        <dbReference type="ARBA" id="ARBA00022840"/>
    </source>
</evidence>
<dbReference type="GO" id="GO:0016887">
    <property type="term" value="F:ATP hydrolysis activity"/>
    <property type="evidence" value="ECO:0007669"/>
    <property type="project" value="InterPro"/>
</dbReference>
<dbReference type="InterPro" id="IPR003593">
    <property type="entry name" value="AAA+_ATPase"/>
</dbReference>
<dbReference type="SMART" id="SM00382">
    <property type="entry name" value="AAA"/>
    <property type="match status" value="1"/>
</dbReference>
<dbReference type="CDD" id="cd03230">
    <property type="entry name" value="ABC_DR_subfamily_A"/>
    <property type="match status" value="1"/>
</dbReference>
<keyword evidence="1" id="KW-0813">Transport</keyword>
<evidence type="ECO:0000256" key="2">
    <source>
        <dbReference type="ARBA" id="ARBA00022741"/>
    </source>
</evidence>
<dbReference type="PROSITE" id="PS50893">
    <property type="entry name" value="ABC_TRANSPORTER_2"/>
    <property type="match status" value="1"/>
</dbReference>
<comment type="caution">
    <text evidence="5">The sequence shown here is derived from an EMBL/GenBank/DDBJ whole genome shotgun (WGS) entry which is preliminary data.</text>
</comment>
<dbReference type="PANTHER" id="PTHR42939:SF1">
    <property type="entry name" value="ABC TRANSPORTER ATP-BINDING PROTEIN ALBC-RELATED"/>
    <property type="match status" value="1"/>
</dbReference>
<evidence type="ECO:0000313" key="5">
    <source>
        <dbReference type="EMBL" id="KKU33777.1"/>
    </source>
</evidence>
<dbReference type="InterPro" id="IPR003439">
    <property type="entry name" value="ABC_transporter-like_ATP-bd"/>
</dbReference>
<gene>
    <name evidence="5" type="ORF">UX47_C0001G0060</name>
</gene>
<dbReference type="GO" id="GO:0005524">
    <property type="term" value="F:ATP binding"/>
    <property type="evidence" value="ECO:0007669"/>
    <property type="project" value="UniProtKB-KW"/>
</dbReference>
<feature type="domain" description="ABC transporter" evidence="4">
    <location>
        <begin position="5"/>
        <end position="230"/>
    </location>
</feature>
<dbReference type="AlphaFoldDB" id="A0A0G1PM72"/>
<dbReference type="Gene3D" id="3.40.50.300">
    <property type="entry name" value="P-loop containing nucleotide triphosphate hydrolases"/>
    <property type="match status" value="1"/>
</dbReference>
<evidence type="ECO:0000259" key="4">
    <source>
        <dbReference type="PROSITE" id="PS50893"/>
    </source>
</evidence>
<dbReference type="Pfam" id="PF00005">
    <property type="entry name" value="ABC_tran"/>
    <property type="match status" value="1"/>
</dbReference>
<organism evidence="5 6">
    <name type="scientific">Candidatus Collierbacteria bacterium GW2011_GWA2_46_26</name>
    <dbReference type="NCBI Taxonomy" id="1618381"/>
    <lineage>
        <taxon>Bacteria</taxon>
        <taxon>Candidatus Collieribacteriota</taxon>
    </lineage>
</organism>
<name>A0A0G1PM72_9BACT</name>
<protein>
    <submittedName>
        <fullName evidence="5">ABC transporter, ATP-binding protein</fullName>
    </submittedName>
</protein>
<accession>A0A0G1PM72</accession>
<evidence type="ECO:0000313" key="6">
    <source>
        <dbReference type="Proteomes" id="UP000034794"/>
    </source>
</evidence>
<sequence length="234" mass="25681">MSETLQINSVTKSFGRLVAVSGVSLQVKPGTVYALIGPNGSGKTTLVNCIVGLLKPDKGEVLINGIDIQKKPITAKHLFSYISDNPAIYPYLSGLEFIRLSAKLHGLSQDETENKLTELKKIFPIEDILESRTESYSRGNIEKTAFLSAIIANPKLLVIDEPIVGLDPTSVETFGESLRQLTRSGSSVFLSTHTLSFVKKYADMVGIIHRGKLIREMKVGPKTNLEEIYLEETS</sequence>
<reference evidence="5 6" key="1">
    <citation type="journal article" date="2015" name="Nature">
        <title>rRNA introns, odd ribosomes, and small enigmatic genomes across a large radiation of phyla.</title>
        <authorList>
            <person name="Brown C.T."/>
            <person name="Hug L.A."/>
            <person name="Thomas B.C."/>
            <person name="Sharon I."/>
            <person name="Castelle C.J."/>
            <person name="Singh A."/>
            <person name="Wilkins M.J."/>
            <person name="Williams K.H."/>
            <person name="Banfield J.F."/>
        </authorList>
    </citation>
    <scope>NUCLEOTIDE SEQUENCE [LARGE SCALE GENOMIC DNA]</scope>
</reference>